<reference evidence="1 2" key="1">
    <citation type="submission" date="2018-05" db="EMBL/GenBank/DDBJ databases">
        <title>Evolution of GPA BGCs.</title>
        <authorList>
            <person name="Waglechner N."/>
            <person name="Wright G.D."/>
        </authorList>
    </citation>
    <scope>NUCLEOTIDE SEQUENCE [LARGE SCALE GENOMIC DNA]</scope>
    <source>
        <strain evidence="1 2">A82846</strain>
    </source>
</reference>
<dbReference type="EMBL" id="QHKI01000011">
    <property type="protein sequence ID" value="RSM85762.1"/>
    <property type="molecule type" value="Genomic_DNA"/>
</dbReference>
<protein>
    <submittedName>
        <fullName evidence="1">Uncharacterized protein</fullName>
    </submittedName>
</protein>
<organism evidence="1 2">
    <name type="scientific">Kibdelosporangium aridum</name>
    <dbReference type="NCBI Taxonomy" id="2030"/>
    <lineage>
        <taxon>Bacteria</taxon>
        <taxon>Bacillati</taxon>
        <taxon>Actinomycetota</taxon>
        <taxon>Actinomycetes</taxon>
        <taxon>Pseudonocardiales</taxon>
        <taxon>Pseudonocardiaceae</taxon>
        <taxon>Kibdelosporangium</taxon>
    </lineage>
</organism>
<dbReference type="Proteomes" id="UP000287547">
    <property type="component" value="Unassembled WGS sequence"/>
</dbReference>
<dbReference type="AlphaFoldDB" id="A0A428ZCF1"/>
<name>A0A428ZCF1_KIBAR</name>
<gene>
    <name evidence="1" type="ORF">DMH04_16325</name>
</gene>
<sequence length="261" mass="28731">MWQVPSRDDVAADMIVRACGHDHDFPDDILNATETHVDSAGRTVNISRVACRACGTIMVSHWQESTGPYVAVASMHEPPEPGDIPGIAERAEQVTDAEFAEFLAQRGFPQGVPTDFAPDRRTTATTERLDFVLHIKAGQFFLLDRDGPVNAILPVPPHAESAELIESVPGAAVFWAPDGELPLTVVISPADPYPDRSYDRIAEVSCRFRTGHVELRELAGRKLHLPPLPAGHGDYRLRLHTKDSGFLLHIFNQPRSKPLVL</sequence>
<evidence type="ECO:0000313" key="1">
    <source>
        <dbReference type="EMBL" id="RSM85762.1"/>
    </source>
</evidence>
<proteinExistence type="predicted"/>
<accession>A0A428ZCF1</accession>
<evidence type="ECO:0000313" key="2">
    <source>
        <dbReference type="Proteomes" id="UP000287547"/>
    </source>
</evidence>
<comment type="caution">
    <text evidence="1">The sequence shown here is derived from an EMBL/GenBank/DDBJ whole genome shotgun (WGS) entry which is preliminary data.</text>
</comment>